<evidence type="ECO:0000313" key="14">
    <source>
        <dbReference type="Proteomes" id="UP001190926"/>
    </source>
</evidence>
<dbReference type="InterPro" id="IPR008181">
    <property type="entry name" value="dUTPase"/>
</dbReference>
<evidence type="ECO:0000256" key="8">
    <source>
        <dbReference type="ARBA" id="ARBA00023080"/>
    </source>
</evidence>
<dbReference type="NCBIfam" id="TIGR00576">
    <property type="entry name" value="dut"/>
    <property type="match status" value="1"/>
</dbReference>
<dbReference type="PANTHER" id="PTHR11241:SF0">
    <property type="entry name" value="DEOXYURIDINE 5'-TRIPHOSPHATE NUCLEOTIDOHYDROLASE"/>
    <property type="match status" value="1"/>
</dbReference>
<dbReference type="InterPro" id="IPR029054">
    <property type="entry name" value="dUTPase-like"/>
</dbReference>
<proteinExistence type="inferred from homology"/>
<dbReference type="EC" id="3.6.1.23" evidence="4 11"/>
<evidence type="ECO:0000256" key="2">
    <source>
        <dbReference type="ARBA" id="ARBA00005142"/>
    </source>
</evidence>
<comment type="pathway">
    <text evidence="2 11">Pyrimidine metabolism; dUMP biosynthesis; dUMP from dCTP (dUTP route): step 2/2.</text>
</comment>
<evidence type="ECO:0000256" key="9">
    <source>
        <dbReference type="ARBA" id="ARBA00030698"/>
    </source>
</evidence>
<evidence type="ECO:0000256" key="3">
    <source>
        <dbReference type="ARBA" id="ARBA00006581"/>
    </source>
</evidence>
<name>A0AAD4P5L7_PERFH</name>
<evidence type="ECO:0000313" key="13">
    <source>
        <dbReference type="EMBL" id="KAH6827141.1"/>
    </source>
</evidence>
<dbReference type="Proteomes" id="UP001190926">
    <property type="component" value="Unassembled WGS sequence"/>
</dbReference>
<dbReference type="GO" id="GO:0004170">
    <property type="term" value="F:dUTP diphosphatase activity"/>
    <property type="evidence" value="ECO:0007669"/>
    <property type="project" value="UniProtKB-UniRule"/>
</dbReference>
<feature type="domain" description="dUTPase-like" evidence="12">
    <location>
        <begin position="23"/>
        <end position="151"/>
    </location>
</feature>
<comment type="similarity">
    <text evidence="3 11">Belongs to the dUTPase family.</text>
</comment>
<keyword evidence="6 11" id="KW-0378">Hydrolase</keyword>
<keyword evidence="8 11" id="KW-0546">Nucleotide metabolism</keyword>
<dbReference type="Pfam" id="PF00692">
    <property type="entry name" value="dUTPase"/>
    <property type="match status" value="1"/>
</dbReference>
<protein>
    <recommendedName>
        <fullName evidence="5 11">Deoxyuridine 5'-triphosphate nucleotidohydrolase</fullName>
        <shortName evidence="11">dUTPase</shortName>
        <ecNumber evidence="4 11">3.6.1.23</ecNumber>
    </recommendedName>
    <alternativeName>
        <fullName evidence="9 11">dUTP pyrophosphatase</fullName>
    </alternativeName>
</protein>
<keyword evidence="7 11" id="KW-0460">Magnesium</keyword>
<dbReference type="GO" id="GO:0006226">
    <property type="term" value="P:dUMP biosynthetic process"/>
    <property type="evidence" value="ECO:0007669"/>
    <property type="project" value="UniProtKB-UniRule"/>
</dbReference>
<dbReference type="PANTHER" id="PTHR11241">
    <property type="entry name" value="DEOXYURIDINE 5'-TRIPHOSPHATE NUCLEOTIDOHYDROLASE"/>
    <property type="match status" value="1"/>
</dbReference>
<dbReference type="SUPFAM" id="SSF51283">
    <property type="entry name" value="dUTPase-like"/>
    <property type="match status" value="1"/>
</dbReference>
<evidence type="ECO:0000256" key="4">
    <source>
        <dbReference type="ARBA" id="ARBA00012379"/>
    </source>
</evidence>
<evidence type="ECO:0000259" key="12">
    <source>
        <dbReference type="Pfam" id="PF00692"/>
    </source>
</evidence>
<dbReference type="EMBL" id="SDAM02000152">
    <property type="protein sequence ID" value="KAH6827141.1"/>
    <property type="molecule type" value="Genomic_DNA"/>
</dbReference>
<comment type="function">
    <text evidence="11">Involved in nucleotide metabolism via production of dUMP, the immediate precursor of thymidine nucleotides, and decreases the intracellular concentration of dUTP so that uracil cannot be incorporated into DNA.</text>
</comment>
<keyword evidence="11" id="KW-0479">Metal-binding</keyword>
<evidence type="ECO:0000256" key="5">
    <source>
        <dbReference type="ARBA" id="ARBA00021732"/>
    </source>
</evidence>
<accession>A0AAD4P5L7</accession>
<comment type="caution">
    <text evidence="13">The sequence shown here is derived from an EMBL/GenBank/DDBJ whole genome shotgun (WGS) entry which is preliminary data.</text>
</comment>
<comment type="catalytic activity">
    <reaction evidence="10 11">
        <text>dUTP + H2O = dUMP + diphosphate + H(+)</text>
        <dbReference type="Rhea" id="RHEA:10248"/>
        <dbReference type="ChEBI" id="CHEBI:15377"/>
        <dbReference type="ChEBI" id="CHEBI:15378"/>
        <dbReference type="ChEBI" id="CHEBI:33019"/>
        <dbReference type="ChEBI" id="CHEBI:61555"/>
        <dbReference type="ChEBI" id="CHEBI:246422"/>
        <dbReference type="EC" id="3.6.1.23"/>
    </reaction>
</comment>
<keyword evidence="14" id="KW-1185">Reference proteome</keyword>
<dbReference type="InterPro" id="IPR033704">
    <property type="entry name" value="dUTPase_trimeric"/>
</dbReference>
<organism evidence="13 14">
    <name type="scientific">Perilla frutescens var. hirtella</name>
    <name type="common">Perilla citriodora</name>
    <name type="synonym">Perilla setoyensis</name>
    <dbReference type="NCBI Taxonomy" id="608512"/>
    <lineage>
        <taxon>Eukaryota</taxon>
        <taxon>Viridiplantae</taxon>
        <taxon>Streptophyta</taxon>
        <taxon>Embryophyta</taxon>
        <taxon>Tracheophyta</taxon>
        <taxon>Spermatophyta</taxon>
        <taxon>Magnoliopsida</taxon>
        <taxon>eudicotyledons</taxon>
        <taxon>Gunneridae</taxon>
        <taxon>Pentapetalae</taxon>
        <taxon>asterids</taxon>
        <taxon>lamiids</taxon>
        <taxon>Lamiales</taxon>
        <taxon>Lamiaceae</taxon>
        <taxon>Nepetoideae</taxon>
        <taxon>Elsholtzieae</taxon>
        <taxon>Perilla</taxon>
    </lineage>
</organism>
<dbReference type="FunFam" id="2.70.40.10:FF:000004">
    <property type="entry name" value="Deoxyuridine triphosphatase"/>
    <property type="match status" value="1"/>
</dbReference>
<gene>
    <name evidence="13" type="ORF">C2S53_014633</name>
</gene>
<dbReference type="CDD" id="cd07557">
    <property type="entry name" value="trimeric_dUTPase"/>
    <property type="match status" value="1"/>
</dbReference>
<comment type="cofactor">
    <cofactor evidence="1 11">
        <name>Mg(2+)</name>
        <dbReference type="ChEBI" id="CHEBI:18420"/>
    </cofactor>
</comment>
<dbReference type="GO" id="GO:0046081">
    <property type="term" value="P:dUTP catabolic process"/>
    <property type="evidence" value="ECO:0007669"/>
    <property type="project" value="UniProtKB-UniRule"/>
</dbReference>
<dbReference type="InterPro" id="IPR036157">
    <property type="entry name" value="dUTPase-like_sf"/>
</dbReference>
<evidence type="ECO:0000256" key="10">
    <source>
        <dbReference type="ARBA" id="ARBA00047686"/>
    </source>
</evidence>
<evidence type="ECO:0000256" key="11">
    <source>
        <dbReference type="RuleBase" id="RU367024"/>
    </source>
</evidence>
<sequence>MAAEKIQKIDDAPFMRVKRLSEKAVLPSRASPLSAGYDLSSAAETKVPARGKALVPTDLAIAVPQGTYARIAPRSGLAWKHSIDVGAGVVDADYRGPVGVILFNHSDVDFQVKAGDRIAQLIIEKIVTPEVTEADDLDSTARGSGGFGSTGV</sequence>
<dbReference type="NCBIfam" id="NF001862">
    <property type="entry name" value="PRK00601.1"/>
    <property type="match status" value="1"/>
</dbReference>
<dbReference type="AlphaFoldDB" id="A0AAD4P5L7"/>
<evidence type="ECO:0000256" key="1">
    <source>
        <dbReference type="ARBA" id="ARBA00001946"/>
    </source>
</evidence>
<evidence type="ECO:0000256" key="6">
    <source>
        <dbReference type="ARBA" id="ARBA00022801"/>
    </source>
</evidence>
<dbReference type="Gene3D" id="2.70.40.10">
    <property type="match status" value="1"/>
</dbReference>
<reference evidence="13 14" key="1">
    <citation type="journal article" date="2021" name="Nat. Commun.">
        <title>Incipient diploidization of the medicinal plant Perilla within 10,000 years.</title>
        <authorList>
            <person name="Zhang Y."/>
            <person name="Shen Q."/>
            <person name="Leng L."/>
            <person name="Zhang D."/>
            <person name="Chen S."/>
            <person name="Shi Y."/>
            <person name="Ning Z."/>
            <person name="Chen S."/>
        </authorList>
    </citation>
    <scope>NUCLEOTIDE SEQUENCE [LARGE SCALE GENOMIC DNA]</scope>
    <source>
        <strain evidence="14">cv. PC099</strain>
    </source>
</reference>
<evidence type="ECO:0000256" key="7">
    <source>
        <dbReference type="ARBA" id="ARBA00022842"/>
    </source>
</evidence>
<dbReference type="GO" id="GO:0000287">
    <property type="term" value="F:magnesium ion binding"/>
    <property type="evidence" value="ECO:0007669"/>
    <property type="project" value="UniProtKB-UniRule"/>
</dbReference>